<keyword evidence="2" id="KW-0285">Flavoprotein</keyword>
<dbReference type="PANTHER" id="PTHR43747">
    <property type="entry name" value="FAD-BINDING PROTEIN"/>
    <property type="match status" value="1"/>
</dbReference>
<evidence type="ECO:0000256" key="2">
    <source>
        <dbReference type="PIRSR" id="PIRSR011396-2"/>
    </source>
</evidence>
<dbReference type="PANTHER" id="PTHR43747:SF4">
    <property type="entry name" value="FLAVIN-DEPENDENT TRYPTOPHAN HALOGENASE"/>
    <property type="match status" value="1"/>
</dbReference>
<protein>
    <submittedName>
        <fullName evidence="3">FAD dependent oxidoreductase family protein</fullName>
    </submittedName>
</protein>
<evidence type="ECO:0000313" key="4">
    <source>
        <dbReference type="Proteomes" id="UP000006512"/>
    </source>
</evidence>
<dbReference type="eggNOG" id="COG0665">
    <property type="taxonomic scope" value="Bacteria"/>
</dbReference>
<feature type="binding site" evidence="2">
    <location>
        <position position="337"/>
    </location>
    <ligand>
        <name>FAD</name>
        <dbReference type="ChEBI" id="CHEBI:57692"/>
    </ligand>
</feature>
<dbReference type="RefSeq" id="WP_006272755.1">
    <property type="nucleotide sequence ID" value="NZ_GL883077.1"/>
</dbReference>
<gene>
    <name evidence="3" type="ORF">ABI_19960</name>
</gene>
<dbReference type="EMBL" id="GL883077">
    <property type="protein sequence ID" value="EGF93556.1"/>
    <property type="molecule type" value="Genomic_DNA"/>
</dbReference>
<dbReference type="STRING" id="715226.ABI_19960"/>
<keyword evidence="4" id="KW-1185">Reference proteome</keyword>
<dbReference type="OrthoDB" id="7178350at2"/>
<feature type="binding site" evidence="2">
    <location>
        <position position="81"/>
    </location>
    <ligand>
        <name>7-chloro-L-tryptophan</name>
        <dbReference type="ChEBI" id="CHEBI:58713"/>
    </ligand>
</feature>
<dbReference type="InterPro" id="IPR050816">
    <property type="entry name" value="Flavin-dep_Halogenase_NPB"/>
</dbReference>
<organism evidence="3 4">
    <name type="scientific">Asticcacaulis biprosthecium C19</name>
    <dbReference type="NCBI Taxonomy" id="715226"/>
    <lineage>
        <taxon>Bacteria</taxon>
        <taxon>Pseudomonadati</taxon>
        <taxon>Pseudomonadota</taxon>
        <taxon>Alphaproteobacteria</taxon>
        <taxon>Caulobacterales</taxon>
        <taxon>Caulobacteraceae</taxon>
        <taxon>Asticcacaulis</taxon>
    </lineage>
</organism>
<evidence type="ECO:0000313" key="3">
    <source>
        <dbReference type="EMBL" id="EGF93556.1"/>
    </source>
</evidence>
<dbReference type="GO" id="GO:0000166">
    <property type="term" value="F:nucleotide binding"/>
    <property type="evidence" value="ECO:0007669"/>
    <property type="project" value="UniProtKB-KW"/>
</dbReference>
<feature type="binding site" evidence="2">
    <location>
        <position position="350"/>
    </location>
    <ligand>
        <name>FAD</name>
        <dbReference type="ChEBI" id="CHEBI:57692"/>
    </ligand>
</feature>
<proteinExistence type="predicted"/>
<reference evidence="4" key="1">
    <citation type="submission" date="2011-03" db="EMBL/GenBank/DDBJ databases">
        <title>Draft genome sequence of Brevundimonas diminuta.</title>
        <authorList>
            <person name="Brown P.J.B."/>
            <person name="Buechlein A."/>
            <person name="Hemmerich C."/>
            <person name="Brun Y.V."/>
        </authorList>
    </citation>
    <scope>NUCLEOTIDE SEQUENCE [LARGE SCALE GENOMIC DNA]</scope>
    <source>
        <strain evidence="4">C19</strain>
    </source>
</reference>
<feature type="binding site" evidence="2">
    <location>
        <begin position="12"/>
        <end position="15"/>
    </location>
    <ligand>
        <name>FAD</name>
        <dbReference type="ChEBI" id="CHEBI:57692"/>
    </ligand>
</feature>
<keyword evidence="2" id="KW-0274">FAD</keyword>
<dbReference type="Gene3D" id="3.50.50.60">
    <property type="entry name" value="FAD/NAD(P)-binding domain"/>
    <property type="match status" value="1"/>
</dbReference>
<dbReference type="Proteomes" id="UP000006512">
    <property type="component" value="Unassembled WGS sequence"/>
</dbReference>
<dbReference type="SUPFAM" id="SSF51905">
    <property type="entry name" value="FAD/NAD(P)-binding domain"/>
    <property type="match status" value="1"/>
</dbReference>
<name>F4QLY4_9CAUL</name>
<dbReference type="AlphaFoldDB" id="F4QLY4"/>
<dbReference type="InterPro" id="IPR033856">
    <property type="entry name" value="Trp_halogen"/>
</dbReference>
<accession>F4QLY4</accession>
<dbReference type="PIRSF" id="PIRSF011396">
    <property type="entry name" value="Trp_halogenase"/>
    <property type="match status" value="1"/>
</dbReference>
<sequence length="520" mass="57979">MTSARKVLIAGGGTAGWLTAAYLARVLGHGKLTCPQITLIESPDIGTIGVGEGSFATIRTTLQTLGLDEETFLREATATFKQGIRFADWEKKDSWYFHPFDPPYPVEGAGLLPYWLLQDEAARLPFAQAVALQKKVAETQRAPKRLFENRFGGALNYAYHFDAGKFAKLLSRHAVSMGVTHLQGRINDVKLAQDGSIAGVVTADHGELNADLYIDCTGFAAVLIGKALGSPYKSVRKHLLTDRAIACQVPYPRPDAPIESYTVSTGHEAGWTWDIGLDVRRGVGYVYSSDHSSDERAEEVLRTYVGPTATDFSTRVIKFDTGYREQQWIKNCVAIGLSGGFFEPLEATGIMLIEVAIGMLTEYFPHAGPIDANAAVFNRLMTLRNEKLVNFLKLHYCVSKRHEPFWRENCDPATIPEELNELLDMWKYRMPSRFDVLDDIDTFAFFNYQYILYGMGFSTDLSAQRDSHPKVAEAKAIFDKIALIGDQAARDLPTHRALIDQVYSYGYAEPPAQRFMSVKR</sequence>
<dbReference type="HOGENOM" id="CLU_022247_0_0_5"/>
<keyword evidence="2" id="KW-0547">Nucleotide-binding</keyword>
<dbReference type="GO" id="GO:0004497">
    <property type="term" value="F:monooxygenase activity"/>
    <property type="evidence" value="ECO:0007669"/>
    <property type="project" value="InterPro"/>
</dbReference>
<dbReference type="InterPro" id="IPR036188">
    <property type="entry name" value="FAD/NAD-bd_sf"/>
</dbReference>
<evidence type="ECO:0000256" key="1">
    <source>
        <dbReference type="PIRSR" id="PIRSR011396-1"/>
    </source>
</evidence>
<feature type="binding site" evidence="2">
    <location>
        <position position="346"/>
    </location>
    <ligand>
        <name>L-tryptophan</name>
        <dbReference type="ChEBI" id="CHEBI:57912"/>
    </ligand>
</feature>
<dbReference type="InterPro" id="IPR006905">
    <property type="entry name" value="Flavin_halogenase"/>
</dbReference>
<feature type="active site" evidence="1">
    <location>
        <position position="81"/>
    </location>
</feature>
<dbReference type="Pfam" id="PF04820">
    <property type="entry name" value="Trp_halogenase"/>
    <property type="match status" value="1"/>
</dbReference>